<dbReference type="EMBL" id="JACEIO010000010">
    <property type="protein sequence ID" value="MBA4536681.1"/>
    <property type="molecule type" value="Genomic_DNA"/>
</dbReference>
<dbReference type="NCBIfam" id="TIGR02680">
    <property type="entry name" value="TIGR02680 family protein"/>
    <property type="match status" value="1"/>
</dbReference>
<gene>
    <name evidence="4" type="ORF">G4D64_05830</name>
    <name evidence="3" type="ORF">H1Z61_05860</name>
</gene>
<evidence type="ECO:0000256" key="2">
    <source>
        <dbReference type="SAM" id="MobiDB-lite"/>
    </source>
</evidence>
<sequence length="1387" mass="165268">MTNKWVMNRAGLLNFWYYDDEIFDFSDGKLLLRGSNGSGKSVTMQSFLPVLLDGKKSPDRLDPFGSKARRMEDYLLGEKEVVDRDERTGYLFIEYKKDQTDQFITTGIGLQAKRNRPMKFWGFVITDDRRIGHNIDLYKVEKSGGEQQKIPRSRIELENVIGNGGFVVQTQKEYMELVNKYIFGFSTLEAYEDLIKLLIQLRSPKLSRDFRPTVIYEILEAALPPLTDDDLRHLSDTIEQMDQTKQQIEQLEREYHAIQQVNHIYDQYNQRRLADQGQEWLTSRKKLEDEKQALVSLQVKEAALQEEIMNKQQEKQQLDRQQEGLRKKQERLKSHKVWNLQQELREEEAKLGEESQKQVKLVQDVSKLEKQDIQLRNQKDDSEVKTIGLETDINDQLEDMAYSAEKSSFKKHDMNVEDYVRVREQGFDFTIWKKETDEHLNNLDEMVEHFRLFQRLKEDYEEKDLQRAEEQRKLDEKLQEEREWIRLFEEDIERKRAEIHEWVHSLDWITEIDMKLQQSSRALQTLYKDSSFDDVKSPFREAFLAFEEAERKKRAALMFQKERLEEQKRNKEEELEQWRKKKDPEPEMAEETKAARKELQLKGHAFIPLYAAVEFQDHVPQDVRQLIEGVLFETGLLNALVMNEEVNVVYDRVLMANPVLLQMTLADYLKPDLEIDSHVSHERVEEVLKSIIIHEADGNTIIYEDGRYQIGLLKGHALPYKEVRFIGRSARKRYRKEKIVQIEAELAKITAEVDHAKIGIETINQRMLQGKKAMDQFPKDADLQEIHQQVEKTKFLITQHQEQVEKFDQLVKSIYKKYQKQKYVIDERARNFDLEKTLDSYLTAKREMAYYKDQLFGVINLHTQWMNEMRRVRELTERIDEITERVDELRGELNIIVDQIERFKQHIDDIQEQLEQEGAEDIRKKINEVEDALMKVNAQLDDAKQRLPEIQKDLQYVQRDIQRQLDKHEFWLQMERAWFQSFKKEVDYHFVLSKEEAEAADEIEHAKRVLQQYSKLVTERDSSRIDSNLTSTYYAQSSDLMEYRMKDYRDSVTLPEWMTNEYVGEYKPFIEQWQQKSNRRIIVLDYQGKRVSPYYIQEIIEKDKQRQQTYLNEQDQELYEEILFKSVGSKLRSRIRRAQAWTREMNYLMETRDTSSGLTFSIRWKPRTAEVEEEMDTKDLVELLMQDARLLKERDLQQIIKHFRSKIFNAKQLLDTKSEGQTLLQVLKEVLDYRKWFSFVLSYRRENEPKRELTNHAFYKFSGGEKAMAMYIPLFTACYSRYQEADESAPYIISLDEAFAGVDENNIREMFEIVEHLGFNYIINSQVLWGDYDTISTLAICELVRPKNADFVSVIRYHWNGKKLIVNELAEDVTEEIVEQFKGETFV</sequence>
<feature type="coiled-coil region" evidence="1">
    <location>
        <begin position="872"/>
        <end position="960"/>
    </location>
</feature>
<dbReference type="InterPro" id="IPR013496">
    <property type="entry name" value="CHP02680"/>
</dbReference>
<dbReference type="Proteomes" id="UP000570010">
    <property type="component" value="Unassembled WGS sequence"/>
</dbReference>
<feature type="coiled-coil region" evidence="1">
    <location>
        <begin position="287"/>
        <end position="357"/>
    </location>
</feature>
<accession>A0A6B3VSV1</accession>
<evidence type="ECO:0000313" key="3">
    <source>
        <dbReference type="EMBL" id="MBA4536681.1"/>
    </source>
</evidence>
<comment type="caution">
    <text evidence="4">The sequence shown here is derived from an EMBL/GenBank/DDBJ whole genome shotgun (WGS) entry which is preliminary data.</text>
</comment>
<reference evidence="3 6" key="2">
    <citation type="submission" date="2020-07" db="EMBL/GenBank/DDBJ databases">
        <authorList>
            <person name="Feng H."/>
        </authorList>
    </citation>
    <scope>NUCLEOTIDE SEQUENCE [LARGE SCALE GENOMIC DNA]</scope>
    <source>
        <strain evidence="3">S-12</strain>
        <strain evidence="6">s-12</strain>
    </source>
</reference>
<evidence type="ECO:0000313" key="5">
    <source>
        <dbReference type="Proteomes" id="UP000472971"/>
    </source>
</evidence>
<keyword evidence="1" id="KW-0175">Coiled coil</keyword>
<name>A0A6B3VSV1_9BACI</name>
<dbReference type="Gene3D" id="1.10.287.950">
    <property type="entry name" value="Methyl-accepting chemotaxis protein"/>
    <property type="match status" value="1"/>
</dbReference>
<dbReference type="Pfam" id="PF13558">
    <property type="entry name" value="SbcC_Walker_B"/>
    <property type="match status" value="1"/>
</dbReference>
<feature type="coiled-coil region" evidence="1">
    <location>
        <begin position="453"/>
        <end position="480"/>
    </location>
</feature>
<evidence type="ECO:0000256" key="1">
    <source>
        <dbReference type="SAM" id="Coils"/>
    </source>
</evidence>
<protein>
    <submittedName>
        <fullName evidence="4">TIGR02680 family protein</fullName>
    </submittedName>
</protein>
<proteinExistence type="predicted"/>
<dbReference type="Proteomes" id="UP000472971">
    <property type="component" value="Unassembled WGS sequence"/>
</dbReference>
<feature type="region of interest" description="Disordered" evidence="2">
    <location>
        <begin position="570"/>
        <end position="589"/>
    </location>
</feature>
<organism evidence="4 5">
    <name type="scientific">Bacillus aquiflavi</name>
    <dbReference type="NCBI Taxonomy" id="2672567"/>
    <lineage>
        <taxon>Bacteria</taxon>
        <taxon>Bacillati</taxon>
        <taxon>Bacillota</taxon>
        <taxon>Bacilli</taxon>
        <taxon>Bacillales</taxon>
        <taxon>Bacillaceae</taxon>
        <taxon>Bacillus</taxon>
    </lineage>
</organism>
<keyword evidence="5" id="KW-1185">Reference proteome</keyword>
<evidence type="ECO:0000313" key="4">
    <source>
        <dbReference type="EMBL" id="NEY81049.1"/>
    </source>
</evidence>
<dbReference type="EMBL" id="JAAIWN010000010">
    <property type="protein sequence ID" value="NEY81049.1"/>
    <property type="molecule type" value="Genomic_DNA"/>
</dbReference>
<reference evidence="4 5" key="1">
    <citation type="submission" date="2020-02" db="EMBL/GenBank/DDBJ databases">
        <title>Bacillus aquiflavi sp. nov., isolated from yellow water of strong flavor Chinese baijiu in Yibin region of China.</title>
        <authorList>
            <person name="Xie J."/>
        </authorList>
    </citation>
    <scope>NUCLEOTIDE SEQUENCE [LARGE SCALE GENOMIC DNA]</scope>
    <source>
        <strain evidence="4 5">3H-10</strain>
    </source>
</reference>
<dbReference type="RefSeq" id="WP_163241080.1">
    <property type="nucleotide sequence ID" value="NZ_JAAIWN010000010.1"/>
</dbReference>
<evidence type="ECO:0000313" key="6">
    <source>
        <dbReference type="Proteomes" id="UP000570010"/>
    </source>
</evidence>
<feature type="coiled-coil region" evidence="1">
    <location>
        <begin position="231"/>
        <end position="261"/>
    </location>
</feature>